<dbReference type="EMBL" id="QBIU01000001">
    <property type="protein sequence ID" value="MWV69610.1"/>
    <property type="molecule type" value="Genomic_DNA"/>
</dbReference>
<dbReference type="AlphaFoldDB" id="A0A347VTJ4"/>
<sequence length="205" mass="24020">MEGFILKVTKSIKEDLIVKVLTKSHFYTLYRFYGARHSIIYTGRKIDFEIEYQGVYMPKLRNIMHLSRDFERDINRVFIWQQFCTLLSKHLSENIDVPSFYFDLLDTHSRSLNRQNPKRVVIEMFLEILEFEGRLYNEKTCFLCGATLGENVALTQSFLLACPGCVLEPVILKKDKILELFSTKTLINITDVESTQIYEVILKGL</sequence>
<evidence type="ECO:0000313" key="4">
    <source>
        <dbReference type="Proteomes" id="UP000029714"/>
    </source>
</evidence>
<organism evidence="3 4">
    <name type="scientific">Helicobacter saguini</name>
    <dbReference type="NCBI Taxonomy" id="1548018"/>
    <lineage>
        <taxon>Bacteria</taxon>
        <taxon>Pseudomonadati</taxon>
        <taxon>Campylobacterota</taxon>
        <taxon>Epsilonproteobacteria</taxon>
        <taxon>Campylobacterales</taxon>
        <taxon>Helicobacteraceae</taxon>
        <taxon>Helicobacter</taxon>
    </lineage>
</organism>
<proteinExistence type="predicted"/>
<name>A0A347VTJ4_9HELI</name>
<comment type="caution">
    <text evidence="3">The sequence shown here is derived from an EMBL/GenBank/DDBJ whole genome shotgun (WGS) entry which is preliminary data.</text>
</comment>
<reference evidence="3 4" key="2">
    <citation type="journal article" date="2016" name="Infect. Immun.">
        <title>Helicobacter saguini, a Novel Helicobacter Isolated from Cotton-Top Tamarins with Ulcerative Colitis, Has Proinflammatory Properties and Induces Typhlocolitis and Dysplasia in Gnotobiotic IL-10-/- Mice.</title>
        <authorList>
            <person name="Shen Z."/>
            <person name="Mannion A."/>
            <person name="Whary M.T."/>
            <person name="Muthupalani S."/>
            <person name="Sheh A."/>
            <person name="Feng Y."/>
            <person name="Gong G."/>
            <person name="Vandamme P."/>
            <person name="Holcombe H.R."/>
            <person name="Paster B.J."/>
            <person name="Fox J.G."/>
        </authorList>
    </citation>
    <scope>NUCLEOTIDE SEQUENCE [LARGE SCALE GENOMIC DNA]</scope>
    <source>
        <strain evidence="3 4">MIT 97-6194</strain>
    </source>
</reference>
<evidence type="ECO:0000259" key="1">
    <source>
        <dbReference type="Pfam" id="PF13114"/>
    </source>
</evidence>
<protein>
    <submittedName>
        <fullName evidence="3">Recombination protein RecO</fullName>
    </submittedName>
</protein>
<dbReference type="OrthoDB" id="5338768at2"/>
<dbReference type="Pfam" id="PF13114">
    <property type="entry name" value="RecO_N_2"/>
    <property type="match status" value="1"/>
</dbReference>
<evidence type="ECO:0000313" key="2">
    <source>
        <dbReference type="EMBL" id="MWV69610.1"/>
    </source>
</evidence>
<dbReference type="RefSeq" id="WP_034571252.1">
    <property type="nucleotide sequence ID" value="NZ_JRMP02000008.1"/>
</dbReference>
<dbReference type="Proteomes" id="UP000029714">
    <property type="component" value="Unassembled WGS sequence"/>
</dbReference>
<evidence type="ECO:0000313" key="3">
    <source>
        <dbReference type="EMBL" id="TLD94322.1"/>
    </source>
</evidence>
<dbReference type="STRING" id="1548018.LS64_04990"/>
<dbReference type="NCBIfam" id="NF010483">
    <property type="entry name" value="PRK13908.1"/>
    <property type="match status" value="1"/>
</dbReference>
<dbReference type="InterPro" id="IPR022572">
    <property type="entry name" value="DNA_rep/recomb_RecO_N"/>
</dbReference>
<dbReference type="EMBL" id="JRMP02000008">
    <property type="protein sequence ID" value="TLD94322.1"/>
    <property type="molecule type" value="Genomic_DNA"/>
</dbReference>
<reference evidence="3" key="3">
    <citation type="submission" date="2018-04" db="EMBL/GenBank/DDBJ databases">
        <authorList>
            <person name="Sheh A."/>
            <person name="Shen Z."/>
            <person name="Mannion A.J."/>
            <person name="Fox J.G."/>
        </authorList>
    </citation>
    <scope>NUCLEOTIDE SEQUENCE</scope>
    <source>
        <strain evidence="3">MIT 97-6194</strain>
    </source>
</reference>
<reference evidence="2 5" key="4">
    <citation type="submission" date="2019-12" db="EMBL/GenBank/DDBJ databases">
        <title>Multi-Generational Helicobacter saguini Isolates.</title>
        <authorList>
            <person name="Mannion A."/>
            <person name="Shen Z."/>
            <person name="Fox J.G."/>
        </authorList>
    </citation>
    <scope>NUCLEOTIDE SEQUENCE [LARGE SCALE GENOMIC DNA]</scope>
    <source>
        <strain evidence="2">16-048</strain>
        <strain evidence="5">16-048 (F4)</strain>
    </source>
</reference>
<keyword evidence="4" id="KW-1185">Reference proteome</keyword>
<gene>
    <name evidence="3" type="primary">recO</name>
    <name evidence="2" type="ORF">DCO61_06230</name>
    <name evidence="3" type="ORF">LS64_006295</name>
</gene>
<accession>A0A347VTJ4</accession>
<evidence type="ECO:0000313" key="5">
    <source>
        <dbReference type="Proteomes" id="UP000477070"/>
    </source>
</evidence>
<feature type="domain" description="DNA replication/recombination mediator RecO N-terminal" evidence="1">
    <location>
        <begin position="1"/>
        <end position="67"/>
    </location>
</feature>
<dbReference type="Proteomes" id="UP000477070">
    <property type="component" value="Unassembled WGS sequence"/>
</dbReference>
<reference evidence="3 4" key="1">
    <citation type="journal article" date="2014" name="Genome Announc.">
        <title>Draft genome sequences of eight enterohepatic helicobacter species isolated from both laboratory and wild rodents.</title>
        <authorList>
            <person name="Sheh A."/>
            <person name="Shen Z."/>
            <person name="Fox J.G."/>
        </authorList>
    </citation>
    <scope>NUCLEOTIDE SEQUENCE [LARGE SCALE GENOMIC DNA]</scope>
    <source>
        <strain evidence="3 4">MIT 97-6194</strain>
    </source>
</reference>